<proteinExistence type="predicted"/>
<evidence type="ECO:0000256" key="5">
    <source>
        <dbReference type="SAM" id="Phobius"/>
    </source>
</evidence>
<comment type="caution">
    <text evidence="7">The sequence shown here is derived from an EMBL/GenBank/DDBJ whole genome shotgun (WGS) entry which is preliminary data.</text>
</comment>
<sequence length="472" mass="51160">MSELRDKPKLKKVLTHTDALVLAFGAMIGWGWVVLSGKWVSDAGVMGAILAFLIGGILVLFVGLTYSELASSMPKVGGEHAYALRGIGPNGSFIASWAIILGYVSVVAFEAVAFPNVIEYLFPNYKVIYMYTITGYDVYLSWVLVGVAGSIIVTAVNYFGAKLAAFFQMVMTLLIVLVGLMLIFGGVTNGSMANADPLWIASSAGFLSVVIATPFLFVGFDVIPQAAEEMDMKPRSIGKLLLASVICAVFFYVAVIYSVGFGLDADSREVSVLPTADAISNLFNSDIFGVILVLGGVAGIITSWNAFVLGASRIIFAMAETYMLPKWFGKLHPKYGTPTNAIIFIGLLSAISPFFGAPMLGWLVNAGGLTIVLAYFTVAISFLLLRKSEPAMIRPFKAGKSSIIGWIAAILTVCFIILYLPGMPAGLGKQEWMIFAGWWLLGIYFMITRYKQYKLLTYENIYEDEDDVKDAV</sequence>
<dbReference type="InterPro" id="IPR050367">
    <property type="entry name" value="APC_superfamily"/>
</dbReference>
<feature type="transmembrane region" description="Helical" evidence="5">
    <location>
        <begin position="138"/>
        <end position="159"/>
    </location>
</feature>
<keyword evidence="2 5" id="KW-0812">Transmembrane</keyword>
<evidence type="ECO:0000313" key="8">
    <source>
        <dbReference type="Proteomes" id="UP000233343"/>
    </source>
</evidence>
<dbReference type="Proteomes" id="UP000233343">
    <property type="component" value="Unassembled WGS sequence"/>
</dbReference>
<feature type="domain" description="Amino acid permease/ SLC12A" evidence="6">
    <location>
        <begin position="19"/>
        <end position="444"/>
    </location>
</feature>
<dbReference type="RefSeq" id="WP_066191218.1">
    <property type="nucleotide sequence ID" value="NZ_JAFDQP010000007.1"/>
</dbReference>
<evidence type="ECO:0000313" key="7">
    <source>
        <dbReference type="EMBL" id="PKG26498.1"/>
    </source>
</evidence>
<dbReference type="Gene3D" id="1.20.1740.10">
    <property type="entry name" value="Amino acid/polyamine transporter I"/>
    <property type="match status" value="1"/>
</dbReference>
<feature type="transmembrane region" description="Helical" evidence="5">
    <location>
        <begin position="287"/>
        <end position="316"/>
    </location>
</feature>
<keyword evidence="4 5" id="KW-0472">Membrane</keyword>
<dbReference type="GO" id="GO:0016020">
    <property type="term" value="C:membrane"/>
    <property type="evidence" value="ECO:0007669"/>
    <property type="project" value="UniProtKB-SubCell"/>
</dbReference>
<dbReference type="PANTHER" id="PTHR42770">
    <property type="entry name" value="AMINO ACID TRANSPORTER-RELATED"/>
    <property type="match status" value="1"/>
</dbReference>
<evidence type="ECO:0000256" key="4">
    <source>
        <dbReference type="ARBA" id="ARBA00023136"/>
    </source>
</evidence>
<dbReference type="AlphaFoldDB" id="A0A2N0ZAG4"/>
<feature type="transmembrane region" description="Helical" evidence="5">
    <location>
        <begin position="362"/>
        <end position="383"/>
    </location>
</feature>
<feature type="transmembrane region" description="Helical" evidence="5">
    <location>
        <begin position="20"/>
        <end position="39"/>
    </location>
</feature>
<feature type="transmembrane region" description="Helical" evidence="5">
    <location>
        <begin position="199"/>
        <end position="220"/>
    </location>
</feature>
<dbReference type="EMBL" id="PISD01000066">
    <property type="protein sequence ID" value="PKG26498.1"/>
    <property type="molecule type" value="Genomic_DNA"/>
</dbReference>
<comment type="subcellular location">
    <subcellularLocation>
        <location evidence="1">Membrane</location>
        <topology evidence="1">Multi-pass membrane protein</topology>
    </subcellularLocation>
</comment>
<organism evidence="7 8">
    <name type="scientific">Cytobacillus horneckiae</name>
    <dbReference type="NCBI Taxonomy" id="549687"/>
    <lineage>
        <taxon>Bacteria</taxon>
        <taxon>Bacillati</taxon>
        <taxon>Bacillota</taxon>
        <taxon>Bacilli</taxon>
        <taxon>Bacillales</taxon>
        <taxon>Bacillaceae</taxon>
        <taxon>Cytobacillus</taxon>
    </lineage>
</organism>
<feature type="transmembrane region" description="Helical" evidence="5">
    <location>
        <begin position="240"/>
        <end position="263"/>
    </location>
</feature>
<evidence type="ECO:0000256" key="2">
    <source>
        <dbReference type="ARBA" id="ARBA00022692"/>
    </source>
</evidence>
<gene>
    <name evidence="7" type="ORF">CWS20_23870</name>
</gene>
<accession>A0A2N0ZAG4</accession>
<feature type="transmembrane region" description="Helical" evidence="5">
    <location>
        <begin position="45"/>
        <end position="66"/>
    </location>
</feature>
<dbReference type="Pfam" id="PF00324">
    <property type="entry name" value="AA_permease"/>
    <property type="match status" value="1"/>
</dbReference>
<protein>
    <submittedName>
        <fullName evidence="7">APC family permease</fullName>
    </submittedName>
</protein>
<feature type="transmembrane region" description="Helical" evidence="5">
    <location>
        <begin position="403"/>
        <end position="420"/>
    </location>
</feature>
<dbReference type="PANTHER" id="PTHR42770:SF7">
    <property type="entry name" value="MEMBRANE PROTEIN"/>
    <property type="match status" value="1"/>
</dbReference>
<reference evidence="7 8" key="1">
    <citation type="journal article" date="2010" name="Int. J. Syst. Evol. Microbiol.">
        <title>Bacillus horneckiae sp. nov., isolated from a spacecraft-assembly clean room.</title>
        <authorList>
            <person name="Vaishampayan P."/>
            <person name="Probst A."/>
            <person name="Krishnamurthi S."/>
            <person name="Ghosh S."/>
            <person name="Osman S."/>
            <person name="McDowall A."/>
            <person name="Ruckmani A."/>
            <person name="Mayilraj S."/>
            <person name="Venkateswaran K."/>
        </authorList>
    </citation>
    <scope>NUCLEOTIDE SEQUENCE [LARGE SCALE GENOMIC DNA]</scope>
    <source>
        <strain evidence="8">1PO1SC</strain>
    </source>
</reference>
<feature type="transmembrane region" description="Helical" evidence="5">
    <location>
        <begin position="337"/>
        <end position="356"/>
    </location>
</feature>
<feature type="transmembrane region" description="Helical" evidence="5">
    <location>
        <begin position="94"/>
        <end position="118"/>
    </location>
</feature>
<evidence type="ECO:0000256" key="3">
    <source>
        <dbReference type="ARBA" id="ARBA00022989"/>
    </source>
</evidence>
<evidence type="ECO:0000259" key="6">
    <source>
        <dbReference type="Pfam" id="PF00324"/>
    </source>
</evidence>
<name>A0A2N0ZAG4_9BACI</name>
<feature type="transmembrane region" description="Helical" evidence="5">
    <location>
        <begin position="432"/>
        <end position="450"/>
    </location>
</feature>
<feature type="transmembrane region" description="Helical" evidence="5">
    <location>
        <begin position="166"/>
        <end position="187"/>
    </location>
</feature>
<evidence type="ECO:0000256" key="1">
    <source>
        <dbReference type="ARBA" id="ARBA00004141"/>
    </source>
</evidence>
<keyword evidence="3 5" id="KW-1133">Transmembrane helix</keyword>
<dbReference type="InterPro" id="IPR004841">
    <property type="entry name" value="AA-permease/SLC12A_dom"/>
</dbReference>
<dbReference type="PIRSF" id="PIRSF006060">
    <property type="entry name" value="AA_transporter"/>
    <property type="match status" value="1"/>
</dbReference>
<dbReference type="GO" id="GO:0055085">
    <property type="term" value="P:transmembrane transport"/>
    <property type="evidence" value="ECO:0007669"/>
    <property type="project" value="InterPro"/>
</dbReference>
<keyword evidence="8" id="KW-1185">Reference proteome</keyword>